<name>A0A511VEQ6_9BACL</name>
<protein>
    <recommendedName>
        <fullName evidence="2">DnaA N-terminal domain-containing protein</fullName>
    </recommendedName>
</protein>
<reference evidence="3 4" key="1">
    <citation type="submission" date="2019-07" db="EMBL/GenBank/DDBJ databases">
        <title>Whole genome shotgun sequence of Aneurinibacillus danicus NBRC 102444.</title>
        <authorList>
            <person name="Hosoyama A."/>
            <person name="Uohara A."/>
            <person name="Ohji S."/>
            <person name="Ichikawa N."/>
        </authorList>
    </citation>
    <scope>NUCLEOTIDE SEQUENCE [LARGE SCALE GENOMIC DNA]</scope>
    <source>
        <strain evidence="3 4">NBRC 102444</strain>
    </source>
</reference>
<dbReference type="AlphaFoldDB" id="A0A511VEQ6"/>
<dbReference type="Gene3D" id="3.30.300.180">
    <property type="match status" value="1"/>
</dbReference>
<sequence length="168" mass="20162">MMKTIEQIWKETLELLQRKMSRSSFETWIKGLTIQRFDVEKKTVTIHAENEFTRQWLETRLKQVLEDAIEEITGDRYAVSFSVKVKTYVRYSMEQVPTRIDPQEEQERENRNLLLQVLQELQMLHQRLDRMEGGLDDIKKEIKNAGKLKRPPWPISHKPRHENEEKGD</sequence>
<dbReference type="OrthoDB" id="9804312at2"/>
<evidence type="ECO:0000259" key="2">
    <source>
        <dbReference type="Pfam" id="PF11638"/>
    </source>
</evidence>
<comment type="caution">
    <text evidence="3">The sequence shown here is derived from an EMBL/GenBank/DDBJ whole genome shotgun (WGS) entry which is preliminary data.</text>
</comment>
<dbReference type="RefSeq" id="WP_146811598.1">
    <property type="nucleotide sequence ID" value="NZ_BJXX01000165.1"/>
</dbReference>
<proteinExistence type="predicted"/>
<evidence type="ECO:0000256" key="1">
    <source>
        <dbReference type="SAM" id="MobiDB-lite"/>
    </source>
</evidence>
<dbReference type="InterPro" id="IPR038454">
    <property type="entry name" value="DnaA_N_sf"/>
</dbReference>
<evidence type="ECO:0000313" key="3">
    <source>
        <dbReference type="EMBL" id="GEN36043.1"/>
    </source>
</evidence>
<accession>A0A511VEQ6</accession>
<dbReference type="EMBL" id="BJXX01000165">
    <property type="protein sequence ID" value="GEN36043.1"/>
    <property type="molecule type" value="Genomic_DNA"/>
</dbReference>
<gene>
    <name evidence="3" type="ORF">ADA01nite_35030</name>
</gene>
<organism evidence="3 4">
    <name type="scientific">Aneurinibacillus danicus</name>
    <dbReference type="NCBI Taxonomy" id="267746"/>
    <lineage>
        <taxon>Bacteria</taxon>
        <taxon>Bacillati</taxon>
        <taxon>Bacillota</taxon>
        <taxon>Bacilli</taxon>
        <taxon>Bacillales</taxon>
        <taxon>Paenibacillaceae</taxon>
        <taxon>Aneurinibacillus group</taxon>
        <taxon>Aneurinibacillus</taxon>
    </lineage>
</organism>
<dbReference type="Pfam" id="PF11638">
    <property type="entry name" value="DnaA_N"/>
    <property type="match status" value="1"/>
</dbReference>
<feature type="region of interest" description="Disordered" evidence="1">
    <location>
        <begin position="142"/>
        <end position="168"/>
    </location>
</feature>
<keyword evidence="4" id="KW-1185">Reference proteome</keyword>
<dbReference type="Proteomes" id="UP000321157">
    <property type="component" value="Unassembled WGS sequence"/>
</dbReference>
<evidence type="ECO:0000313" key="4">
    <source>
        <dbReference type="Proteomes" id="UP000321157"/>
    </source>
</evidence>
<dbReference type="InterPro" id="IPR024633">
    <property type="entry name" value="DnaA_N_dom"/>
</dbReference>
<feature type="domain" description="DnaA N-terminal" evidence="2">
    <location>
        <begin position="6"/>
        <end position="70"/>
    </location>
</feature>